<reference evidence="1" key="1">
    <citation type="submission" date="2023-04" db="EMBL/GenBank/DDBJ databases">
        <title>Ambrosiozyma monospora NBRC 10751.</title>
        <authorList>
            <person name="Ichikawa N."/>
            <person name="Sato H."/>
            <person name="Tonouchi N."/>
        </authorList>
    </citation>
    <scope>NUCLEOTIDE SEQUENCE</scope>
    <source>
        <strain evidence="1">NBRC 10751</strain>
    </source>
</reference>
<sequence>MISFNSLGELIAHYDRAHHYVPEDLHILYDDLAWPPPYIDPNTGSEYEQEPLLEVLGEVVAKSGCPLTNFLDHEAAGHSH</sequence>
<comment type="caution">
    <text evidence="1">The sequence shown here is derived from an EMBL/GenBank/DDBJ whole genome shotgun (WGS) entry which is preliminary data.</text>
</comment>
<evidence type="ECO:0000313" key="1">
    <source>
        <dbReference type="EMBL" id="GMF06418.1"/>
    </source>
</evidence>
<gene>
    <name evidence="1" type="ORF">Amon02_001269100</name>
</gene>
<dbReference type="EMBL" id="BSXS01015155">
    <property type="protein sequence ID" value="GMF06418.1"/>
    <property type="molecule type" value="Genomic_DNA"/>
</dbReference>
<dbReference type="Proteomes" id="UP001165064">
    <property type="component" value="Unassembled WGS sequence"/>
</dbReference>
<name>A0ACB5UA70_AMBMO</name>
<protein>
    <submittedName>
        <fullName evidence="1">Unnamed protein product</fullName>
    </submittedName>
</protein>
<keyword evidence="2" id="KW-1185">Reference proteome</keyword>
<organism evidence="1 2">
    <name type="scientific">Ambrosiozyma monospora</name>
    <name type="common">Yeast</name>
    <name type="synonym">Endomycopsis monosporus</name>
    <dbReference type="NCBI Taxonomy" id="43982"/>
    <lineage>
        <taxon>Eukaryota</taxon>
        <taxon>Fungi</taxon>
        <taxon>Dikarya</taxon>
        <taxon>Ascomycota</taxon>
        <taxon>Saccharomycotina</taxon>
        <taxon>Pichiomycetes</taxon>
        <taxon>Pichiales</taxon>
        <taxon>Pichiaceae</taxon>
        <taxon>Ambrosiozyma</taxon>
    </lineage>
</organism>
<evidence type="ECO:0000313" key="2">
    <source>
        <dbReference type="Proteomes" id="UP001165064"/>
    </source>
</evidence>
<proteinExistence type="predicted"/>
<accession>A0ACB5UA70</accession>